<proteinExistence type="predicted"/>
<keyword evidence="1" id="KW-0812">Transmembrane</keyword>
<gene>
    <name evidence="2" type="ORF">RU07_12465</name>
</gene>
<keyword evidence="1" id="KW-1133">Transmembrane helix</keyword>
<dbReference type="OrthoDB" id="8368563at2"/>
<feature type="transmembrane region" description="Helical" evidence="1">
    <location>
        <begin position="76"/>
        <end position="96"/>
    </location>
</feature>
<comment type="caution">
    <text evidence="2">The sequence shown here is derived from an EMBL/GenBank/DDBJ whole genome shotgun (WGS) entry which is preliminary data.</text>
</comment>
<organism evidence="2 3">
    <name type="scientific">Agrobacterium tumefaciens</name>
    <dbReference type="NCBI Taxonomy" id="358"/>
    <lineage>
        <taxon>Bacteria</taxon>
        <taxon>Pseudomonadati</taxon>
        <taxon>Pseudomonadota</taxon>
        <taxon>Alphaproteobacteria</taxon>
        <taxon>Hyphomicrobiales</taxon>
        <taxon>Rhizobiaceae</taxon>
        <taxon>Rhizobium/Agrobacterium group</taxon>
        <taxon>Agrobacterium</taxon>
        <taxon>Agrobacterium tumefaciens complex</taxon>
    </lineage>
</organism>
<sequence>MGNGNQVDRSYADAVTAQLGERVTNLNRRQTDMETEMRAGFKQVENGMASIANEMRSSIASLSSSLAERSRTQWPVVWSAAGVSFTILAALGAFVYGTLSKDQSRLDLAILKNGEIMQASISKLADTTQQSIVTMTERMVTRQEMEYRQARGAEDRTRLEATIKEIRDAQVPRAELDRVFANYDQRFVDQRRQADEQKRQSGEVYGARDVILDMRQRLDRVERDRGAPSP</sequence>
<dbReference type="AlphaFoldDB" id="A0A0D0KRI5"/>
<dbReference type="EMBL" id="JXQV01000011">
    <property type="protein sequence ID" value="KIQ02359.1"/>
    <property type="molecule type" value="Genomic_DNA"/>
</dbReference>
<evidence type="ECO:0000313" key="3">
    <source>
        <dbReference type="Proteomes" id="UP000035017"/>
    </source>
</evidence>
<name>A0A0D0KRI5_AGRTU</name>
<evidence type="ECO:0000256" key="1">
    <source>
        <dbReference type="SAM" id="Phobius"/>
    </source>
</evidence>
<keyword evidence="1" id="KW-0472">Membrane</keyword>
<evidence type="ECO:0000313" key="2">
    <source>
        <dbReference type="EMBL" id="KIQ02359.1"/>
    </source>
</evidence>
<dbReference type="Proteomes" id="UP000035017">
    <property type="component" value="Unassembled WGS sequence"/>
</dbReference>
<protein>
    <submittedName>
        <fullName evidence="2">Uncharacterized protein</fullName>
    </submittedName>
</protein>
<reference evidence="2 3" key="1">
    <citation type="submission" date="2014-12" db="EMBL/GenBank/DDBJ databases">
        <title>16Stimator: statistical estimation of ribosomal gene copy numbers from draft genome assemblies.</title>
        <authorList>
            <person name="Perisin M.A."/>
            <person name="Vetter M."/>
            <person name="Gilbert J.A."/>
            <person name="Bergelson J."/>
        </authorList>
    </citation>
    <scope>NUCLEOTIDE SEQUENCE [LARGE SCALE GENOMIC DNA]</scope>
    <source>
        <strain evidence="2 3">MEJ076</strain>
    </source>
</reference>
<accession>A0A0D0KRI5</accession>